<keyword evidence="1" id="KW-0378">Hydrolase</keyword>
<dbReference type="Proteomes" id="UP001054892">
    <property type="component" value="Unassembled WGS sequence"/>
</dbReference>
<evidence type="ECO:0000259" key="2">
    <source>
        <dbReference type="Pfam" id="PF00561"/>
    </source>
</evidence>
<proteinExistence type="predicted"/>
<dbReference type="EMBL" id="BQKM01000004">
    <property type="protein sequence ID" value="GJN52512.1"/>
    <property type="molecule type" value="Genomic_DNA"/>
</dbReference>
<protein>
    <submittedName>
        <fullName evidence="3">3-oxoadipate enol-lactonase</fullName>
    </submittedName>
</protein>
<dbReference type="PANTHER" id="PTHR43798:SF31">
    <property type="entry name" value="AB HYDROLASE SUPERFAMILY PROTEIN YCLE"/>
    <property type="match status" value="1"/>
</dbReference>
<evidence type="ECO:0000313" key="4">
    <source>
        <dbReference type="EMBL" id="GJN52512.1"/>
    </source>
</evidence>
<dbReference type="GO" id="GO:0016020">
    <property type="term" value="C:membrane"/>
    <property type="evidence" value="ECO:0007669"/>
    <property type="project" value="TreeGrafter"/>
</dbReference>
<dbReference type="AlphaFoldDB" id="A0A6J4EEY0"/>
<dbReference type="InterPro" id="IPR050266">
    <property type="entry name" value="AB_hydrolase_sf"/>
</dbReference>
<dbReference type="Gene3D" id="3.40.50.1820">
    <property type="entry name" value="alpha/beta hydrolase"/>
    <property type="match status" value="1"/>
</dbReference>
<dbReference type="InterPro" id="IPR000073">
    <property type="entry name" value="AB_hydrolase_1"/>
</dbReference>
<dbReference type="InterPro" id="IPR029058">
    <property type="entry name" value="AB_hydrolase_fold"/>
</dbReference>
<evidence type="ECO:0000313" key="3">
    <source>
        <dbReference type="EMBL" id="BCG27909.1"/>
    </source>
</evidence>
<dbReference type="KEGG" id="ptw:TUM18999_61000"/>
<dbReference type="PANTHER" id="PTHR43798">
    <property type="entry name" value="MONOACYLGLYCEROL LIPASE"/>
    <property type="match status" value="1"/>
</dbReference>
<sequence length="263" mass="28536">MEQINLSGGRFNYIRQGEGAAVLLVHGLGSSLEDWQPQVEALSRHFRVYALDLRGHGASEPLRAPVSMGELAADVAEFIVALDLEPCILVGISMGGMITFQLLAEHAHLVRAAAVINSSPCFPLDSWQARWQVALRFALVRLFGPAGMARLLAGRLFPKPEQAALRKRVMARIAGNDRRSYLHAMGAIPGWSALPGARRANTPLLVISGDRDYTPVAAKAAYVAQLRNARLEVIADSGHATPLDQPEALNRLLDAFVREHAAI</sequence>
<dbReference type="RefSeq" id="WP_173178146.1">
    <property type="nucleotide sequence ID" value="NZ_AP023189.1"/>
</dbReference>
<reference evidence="3 5" key="1">
    <citation type="submission" date="2020-05" db="EMBL/GenBank/DDBJ databases">
        <title>Characterization of novel class B3 metallo-beta-lactamase from novel Pseudomonas species.</title>
        <authorList>
            <person name="Yamada K."/>
            <person name="Aoki K."/>
            <person name="Ishii Y."/>
        </authorList>
    </citation>
    <scope>NUCLEOTIDE SEQUENCE [LARGE SCALE GENOMIC DNA]</scope>
    <source>
        <strain evidence="3 5">TUM18999</strain>
        <strain evidence="4 6">TUM20286</strain>
    </source>
</reference>
<keyword evidence="6" id="KW-1185">Reference proteome</keyword>
<evidence type="ECO:0000256" key="1">
    <source>
        <dbReference type="ARBA" id="ARBA00022801"/>
    </source>
</evidence>
<dbReference type="SUPFAM" id="SSF53474">
    <property type="entry name" value="alpha/beta-Hydrolases"/>
    <property type="match status" value="1"/>
</dbReference>
<evidence type="ECO:0000313" key="6">
    <source>
        <dbReference type="Proteomes" id="UP001054892"/>
    </source>
</evidence>
<dbReference type="GO" id="GO:0016787">
    <property type="term" value="F:hydrolase activity"/>
    <property type="evidence" value="ECO:0007669"/>
    <property type="project" value="UniProtKB-KW"/>
</dbReference>
<dbReference type="Proteomes" id="UP000509383">
    <property type="component" value="Chromosome"/>
</dbReference>
<dbReference type="Pfam" id="PF00561">
    <property type="entry name" value="Abhydrolase_1"/>
    <property type="match status" value="1"/>
</dbReference>
<accession>A0A6J4EEY0</accession>
<organism evidence="3 5">
    <name type="scientific">Pseudomonas tohonis</name>
    <dbReference type="NCBI Taxonomy" id="2725477"/>
    <lineage>
        <taxon>Bacteria</taxon>
        <taxon>Pseudomonadati</taxon>
        <taxon>Pseudomonadota</taxon>
        <taxon>Gammaproteobacteria</taxon>
        <taxon>Pseudomonadales</taxon>
        <taxon>Pseudomonadaceae</taxon>
        <taxon>Pseudomonas</taxon>
    </lineage>
</organism>
<dbReference type="EMBL" id="AP023189">
    <property type="protein sequence ID" value="BCG27909.1"/>
    <property type="molecule type" value="Genomic_DNA"/>
</dbReference>
<gene>
    <name evidence="3" type="ORF">TUM18999_61000</name>
    <name evidence="4" type="ORF">TUM20286_22640</name>
</gene>
<feature type="domain" description="AB hydrolase-1" evidence="2">
    <location>
        <begin position="21"/>
        <end position="244"/>
    </location>
</feature>
<name>A0A6J4EEY0_9PSED</name>
<evidence type="ECO:0000313" key="5">
    <source>
        <dbReference type="Proteomes" id="UP000509383"/>
    </source>
</evidence>